<name>A0A286TTU6_9BACT</name>
<proteinExistence type="predicted"/>
<keyword evidence="2" id="KW-1185">Reference proteome</keyword>
<gene>
    <name evidence="1" type="primary">cpaC</name>
    <name evidence="1" type="ORF">SCALIN_C01_0251</name>
</gene>
<evidence type="ECO:0000313" key="2">
    <source>
        <dbReference type="Proteomes" id="UP000218542"/>
    </source>
</evidence>
<protein>
    <submittedName>
        <fullName evidence="1">Flp pilus assembly protein</fullName>
    </submittedName>
</protein>
<dbReference type="Proteomes" id="UP000218542">
    <property type="component" value="Unassembled WGS sequence"/>
</dbReference>
<comment type="caution">
    <text evidence="1">The sequence shown here is derived from an EMBL/GenBank/DDBJ whole genome shotgun (WGS) entry which is preliminary data.</text>
</comment>
<dbReference type="EMBL" id="BAOS01000001">
    <property type="protein sequence ID" value="GAX59320.1"/>
    <property type="molecule type" value="Genomic_DNA"/>
</dbReference>
<reference evidence="2" key="1">
    <citation type="journal article" date="2017" name="Environ. Microbiol. Rep.">
        <title>Genetic Diversity of Marine Anaerobic Ammonium-Oxidizing Bacteria as Revealed by Genomic and Proteomic Analyses of 'Candidatus Scalindua japonica'.</title>
        <authorList>
            <person name="Oshiki M."/>
            <person name="Mizuto K."/>
            <person name="Kimura Z."/>
            <person name="Kindaichi T."/>
            <person name="Satoh H."/>
            <person name="Okabe S."/>
        </authorList>
    </citation>
    <scope>NUCLEOTIDE SEQUENCE [LARGE SCALE GENOMIC DNA]</scope>
    <source>
        <strain evidence="2">husup-a2</strain>
    </source>
</reference>
<organism evidence="1 2">
    <name type="scientific">Candidatus Scalindua japonica</name>
    <dbReference type="NCBI Taxonomy" id="1284222"/>
    <lineage>
        <taxon>Bacteria</taxon>
        <taxon>Pseudomonadati</taxon>
        <taxon>Planctomycetota</taxon>
        <taxon>Candidatus Brocadiia</taxon>
        <taxon>Candidatus Brocadiales</taxon>
        <taxon>Candidatus Scalinduaceae</taxon>
        <taxon>Candidatus Scalindua</taxon>
    </lineage>
</organism>
<dbReference type="RefSeq" id="WP_096892453.1">
    <property type="nucleotide sequence ID" value="NZ_BAOS01000001.1"/>
</dbReference>
<dbReference type="AlphaFoldDB" id="A0A286TTU6"/>
<evidence type="ECO:0000313" key="1">
    <source>
        <dbReference type="EMBL" id="GAX59320.1"/>
    </source>
</evidence>
<accession>A0A286TTU6</accession>
<sequence length="126" mass="14336">MSTTKKFDLIKYEYIVYIHSLETCSICKILLTKDDFVNSRSVNQVKWVPVMNVNVDIIDTAEVTGKDYGISIAKNKNRICGLFDAEPLDWKYAQIEVGNDSNTKNKIAIARMPRSPIVPVMFDISE</sequence>